<evidence type="ECO:0000256" key="2">
    <source>
        <dbReference type="ARBA" id="ARBA00022729"/>
    </source>
</evidence>
<evidence type="ECO:0000256" key="1">
    <source>
        <dbReference type="ARBA" id="ARBA00022460"/>
    </source>
</evidence>
<dbReference type="InterPro" id="IPR050468">
    <property type="entry name" value="Cuticle_Struct_Prot"/>
</dbReference>
<feature type="non-terminal residue" evidence="6">
    <location>
        <position position="207"/>
    </location>
</feature>
<dbReference type="AlphaFoldDB" id="A0A8J9UQ57"/>
<dbReference type="PROSITE" id="PS00233">
    <property type="entry name" value="CHIT_BIND_RR_1"/>
    <property type="match status" value="1"/>
</dbReference>
<protein>
    <recommendedName>
        <fullName evidence="8">Pupal cuticle protein 27</fullName>
    </recommendedName>
</protein>
<dbReference type="OrthoDB" id="7463877at2759"/>
<evidence type="ECO:0000313" key="6">
    <source>
        <dbReference type="EMBL" id="CAH0724188.1"/>
    </source>
</evidence>
<accession>A0A8J9UQ57</accession>
<evidence type="ECO:0000256" key="4">
    <source>
        <dbReference type="SAM" id="MobiDB-lite"/>
    </source>
</evidence>
<dbReference type="Pfam" id="PF00379">
    <property type="entry name" value="Chitin_bind_4"/>
    <property type="match status" value="1"/>
</dbReference>
<gene>
    <name evidence="6" type="ORF">BINO364_LOCUS9931</name>
</gene>
<proteinExistence type="predicted"/>
<dbReference type="Proteomes" id="UP000838878">
    <property type="component" value="Chromosome 4"/>
</dbReference>
<reference evidence="6" key="1">
    <citation type="submission" date="2021-12" db="EMBL/GenBank/DDBJ databases">
        <authorList>
            <person name="Martin H S."/>
        </authorList>
    </citation>
    <scope>NUCLEOTIDE SEQUENCE</scope>
</reference>
<dbReference type="GO" id="GO:0008010">
    <property type="term" value="F:structural constituent of chitin-based larval cuticle"/>
    <property type="evidence" value="ECO:0007669"/>
    <property type="project" value="TreeGrafter"/>
</dbReference>
<evidence type="ECO:0000256" key="5">
    <source>
        <dbReference type="SAM" id="SignalP"/>
    </source>
</evidence>
<dbReference type="EMBL" id="OV170224">
    <property type="protein sequence ID" value="CAH0724188.1"/>
    <property type="molecule type" value="Genomic_DNA"/>
</dbReference>
<feature type="region of interest" description="Disordered" evidence="4">
    <location>
        <begin position="161"/>
        <end position="207"/>
    </location>
</feature>
<feature type="region of interest" description="Disordered" evidence="4">
    <location>
        <begin position="24"/>
        <end position="71"/>
    </location>
</feature>
<dbReference type="PRINTS" id="PR00947">
    <property type="entry name" value="CUTICLE"/>
</dbReference>
<dbReference type="GO" id="GO:0062129">
    <property type="term" value="C:chitin-based extracellular matrix"/>
    <property type="evidence" value="ECO:0007669"/>
    <property type="project" value="TreeGrafter"/>
</dbReference>
<dbReference type="InterPro" id="IPR000618">
    <property type="entry name" value="Insect_cuticle"/>
</dbReference>
<evidence type="ECO:0000256" key="3">
    <source>
        <dbReference type="PROSITE-ProRule" id="PRU00497"/>
    </source>
</evidence>
<evidence type="ECO:0008006" key="8">
    <source>
        <dbReference type="Google" id="ProtNLM"/>
    </source>
</evidence>
<feature type="compositionally biased region" description="Polar residues" evidence="4">
    <location>
        <begin position="48"/>
        <end position="57"/>
    </location>
</feature>
<dbReference type="PANTHER" id="PTHR10380:SF173">
    <property type="entry name" value="CUTICULAR PROTEIN 47EF, ISOFORM C-RELATED"/>
    <property type="match status" value="1"/>
</dbReference>
<keyword evidence="2 5" id="KW-0732">Signal</keyword>
<feature type="compositionally biased region" description="Basic and acidic residues" evidence="4">
    <location>
        <begin position="161"/>
        <end position="181"/>
    </location>
</feature>
<feature type="signal peptide" evidence="5">
    <location>
        <begin position="1"/>
        <end position="16"/>
    </location>
</feature>
<keyword evidence="7" id="KW-1185">Reference proteome</keyword>
<dbReference type="InterPro" id="IPR031311">
    <property type="entry name" value="CHIT_BIND_RR_consensus"/>
</dbReference>
<feature type="chain" id="PRO_5035469770" description="Pupal cuticle protein 27" evidence="5">
    <location>
        <begin position="17"/>
        <end position="207"/>
    </location>
</feature>
<organism evidence="6 7">
    <name type="scientific">Brenthis ino</name>
    <name type="common">lesser marbled fritillary</name>
    <dbReference type="NCBI Taxonomy" id="405034"/>
    <lineage>
        <taxon>Eukaryota</taxon>
        <taxon>Metazoa</taxon>
        <taxon>Ecdysozoa</taxon>
        <taxon>Arthropoda</taxon>
        <taxon>Hexapoda</taxon>
        <taxon>Insecta</taxon>
        <taxon>Pterygota</taxon>
        <taxon>Neoptera</taxon>
        <taxon>Endopterygota</taxon>
        <taxon>Lepidoptera</taxon>
        <taxon>Glossata</taxon>
        <taxon>Ditrysia</taxon>
        <taxon>Papilionoidea</taxon>
        <taxon>Nymphalidae</taxon>
        <taxon>Heliconiinae</taxon>
        <taxon>Argynnini</taxon>
        <taxon>Brenthis</taxon>
    </lineage>
</organism>
<sequence>MNTLILVSTLLVFTSAAQLPSATYLPQGGPGSQISRPQGSGNLGAKPPSNTYAPQGSGSSGAGDVNTRPQQEVEKNAAILKLDQAIEENSFHYSYETSNGIQGEESGDVTQTRGGFAYKGDDGKIYSVTFTAGEDGYRPQGDHLPVPPPTPDEILLALKQNERDEAAGIFDDGKYHPENDNQGKPGSGSFGSTNHQGSYDANSGYSY</sequence>
<dbReference type="PROSITE" id="PS51155">
    <property type="entry name" value="CHIT_BIND_RR_2"/>
    <property type="match status" value="1"/>
</dbReference>
<feature type="compositionally biased region" description="Polar residues" evidence="4">
    <location>
        <begin position="182"/>
        <end position="207"/>
    </location>
</feature>
<name>A0A8J9UQ57_9NEOP</name>
<evidence type="ECO:0000313" key="7">
    <source>
        <dbReference type="Proteomes" id="UP000838878"/>
    </source>
</evidence>
<keyword evidence="1 3" id="KW-0193">Cuticle</keyword>
<dbReference type="PANTHER" id="PTHR10380">
    <property type="entry name" value="CUTICLE PROTEIN"/>
    <property type="match status" value="1"/>
</dbReference>